<evidence type="ECO:0000313" key="10">
    <source>
        <dbReference type="EMBL" id="PKK87239.1"/>
    </source>
</evidence>
<feature type="non-terminal residue" evidence="10">
    <location>
        <position position="46"/>
    </location>
</feature>
<dbReference type="EMBL" id="PGXC01000186">
    <property type="protein sequence ID" value="PKK87239.1"/>
    <property type="molecule type" value="Genomic_DNA"/>
</dbReference>
<accession>A0A2N1PFX9</accession>
<evidence type="ECO:0000256" key="2">
    <source>
        <dbReference type="ARBA" id="ARBA00008055"/>
    </source>
</evidence>
<evidence type="ECO:0000256" key="3">
    <source>
        <dbReference type="ARBA" id="ARBA00012053"/>
    </source>
</evidence>
<keyword evidence="6" id="KW-0456">Lyase</keyword>
<proteinExistence type="inferred from homology"/>
<comment type="similarity">
    <text evidence="2">Belongs to the ALAD family.</text>
</comment>
<dbReference type="AlphaFoldDB" id="A0A2N1PFX9"/>
<dbReference type="EC" id="4.2.1.24" evidence="3"/>
<evidence type="ECO:0000256" key="5">
    <source>
        <dbReference type="ARBA" id="ARBA00023133"/>
    </source>
</evidence>
<evidence type="ECO:0000256" key="8">
    <source>
        <dbReference type="ARBA" id="ARBA00032837"/>
    </source>
</evidence>
<dbReference type="Proteomes" id="UP000233256">
    <property type="component" value="Unassembled WGS sequence"/>
</dbReference>
<comment type="catalytic activity">
    <reaction evidence="9">
        <text>2 5-aminolevulinate = porphobilinogen + 2 H2O + H(+)</text>
        <dbReference type="Rhea" id="RHEA:24064"/>
        <dbReference type="ChEBI" id="CHEBI:15377"/>
        <dbReference type="ChEBI" id="CHEBI:15378"/>
        <dbReference type="ChEBI" id="CHEBI:58126"/>
        <dbReference type="ChEBI" id="CHEBI:356416"/>
        <dbReference type="EC" id="4.2.1.24"/>
    </reaction>
</comment>
<gene>
    <name evidence="10" type="ORF">CVV64_22465</name>
</gene>
<dbReference type="InterPro" id="IPR013785">
    <property type="entry name" value="Aldolase_TIM"/>
</dbReference>
<evidence type="ECO:0000256" key="7">
    <source>
        <dbReference type="ARBA" id="ARBA00023244"/>
    </source>
</evidence>
<keyword evidence="7" id="KW-0627">Porphyrin biosynthesis</keyword>
<comment type="caution">
    <text evidence="10">The sequence shown here is derived from an EMBL/GenBank/DDBJ whole genome shotgun (WGS) entry which is preliminary data.</text>
</comment>
<dbReference type="GO" id="GO:0004655">
    <property type="term" value="F:porphobilinogen synthase activity"/>
    <property type="evidence" value="ECO:0007669"/>
    <property type="project" value="UniProtKB-EC"/>
</dbReference>
<sequence>MLPTRLRKNTAVRNLIRETQLSMNDVVYPLFIVDGQGVRKEIGSMK</sequence>
<organism evidence="10 11">
    <name type="scientific">Candidatus Wallbacteria bacterium HGW-Wallbacteria-1</name>
    <dbReference type="NCBI Taxonomy" id="2013854"/>
    <lineage>
        <taxon>Bacteria</taxon>
        <taxon>Candidatus Walliibacteriota</taxon>
    </lineage>
</organism>
<evidence type="ECO:0000256" key="6">
    <source>
        <dbReference type="ARBA" id="ARBA00023239"/>
    </source>
</evidence>
<evidence type="ECO:0000256" key="4">
    <source>
        <dbReference type="ARBA" id="ARBA00020771"/>
    </source>
</evidence>
<name>A0A2N1PFX9_9BACT</name>
<keyword evidence="5" id="KW-0350">Heme biosynthesis</keyword>
<reference evidence="10 11" key="1">
    <citation type="journal article" date="2017" name="ISME J.">
        <title>Potential for microbial H2 and metal transformations associated with novel bacteria and archaea in deep terrestrial subsurface sediments.</title>
        <authorList>
            <person name="Hernsdorf A.W."/>
            <person name="Amano Y."/>
            <person name="Miyakawa K."/>
            <person name="Ise K."/>
            <person name="Suzuki Y."/>
            <person name="Anantharaman K."/>
            <person name="Probst A."/>
            <person name="Burstein D."/>
            <person name="Thomas B.C."/>
            <person name="Banfield J.F."/>
        </authorList>
    </citation>
    <scope>NUCLEOTIDE SEQUENCE [LARGE SCALE GENOMIC DNA]</scope>
    <source>
        <strain evidence="10">HGW-Wallbacteria-1</strain>
    </source>
</reference>
<protein>
    <recommendedName>
        <fullName evidence="4">Delta-aminolevulinic acid dehydratase</fullName>
        <ecNumber evidence="3">4.2.1.24</ecNumber>
    </recommendedName>
    <alternativeName>
        <fullName evidence="8">Porphobilinogen synthase</fullName>
    </alternativeName>
</protein>
<dbReference type="GO" id="GO:0046872">
    <property type="term" value="F:metal ion binding"/>
    <property type="evidence" value="ECO:0007669"/>
    <property type="project" value="InterPro"/>
</dbReference>
<dbReference type="SUPFAM" id="SSF51569">
    <property type="entry name" value="Aldolase"/>
    <property type="match status" value="1"/>
</dbReference>
<evidence type="ECO:0000313" key="11">
    <source>
        <dbReference type="Proteomes" id="UP000233256"/>
    </source>
</evidence>
<dbReference type="UniPathway" id="UPA00251">
    <property type="reaction ID" value="UER00318"/>
</dbReference>
<comment type="pathway">
    <text evidence="1">Porphyrin-containing compound metabolism; protoporphyrin-IX biosynthesis; coproporphyrinogen-III from 5-aminolevulinate: step 1/4.</text>
</comment>
<evidence type="ECO:0000256" key="1">
    <source>
        <dbReference type="ARBA" id="ARBA00004694"/>
    </source>
</evidence>
<dbReference type="Gene3D" id="3.20.20.70">
    <property type="entry name" value="Aldolase class I"/>
    <property type="match status" value="1"/>
</dbReference>
<dbReference type="Pfam" id="PF00490">
    <property type="entry name" value="ALAD"/>
    <property type="match status" value="1"/>
</dbReference>
<evidence type="ECO:0000256" key="9">
    <source>
        <dbReference type="ARBA" id="ARBA00047651"/>
    </source>
</evidence>
<dbReference type="GO" id="GO:0006782">
    <property type="term" value="P:protoporphyrinogen IX biosynthetic process"/>
    <property type="evidence" value="ECO:0007669"/>
    <property type="project" value="UniProtKB-UniPathway"/>
</dbReference>
<dbReference type="InterPro" id="IPR001731">
    <property type="entry name" value="ALAD"/>
</dbReference>